<reference evidence="1" key="1">
    <citation type="submission" date="2021-09" db="EMBL/GenBank/DDBJ databases">
        <title>Genome analysis of Fictibacillus sp. KIGAM418 isolated from marine sediment.</title>
        <authorList>
            <person name="Seo M.-J."/>
            <person name="Cho E.-S."/>
            <person name="Hwang C.Y."/>
        </authorList>
    </citation>
    <scope>NUCLEOTIDE SEQUENCE</scope>
    <source>
        <strain evidence="1">KIGAM418</strain>
    </source>
</reference>
<dbReference type="RefSeq" id="WP_248253984.1">
    <property type="nucleotide sequence ID" value="NZ_JAIWJX010000002.1"/>
</dbReference>
<sequence>MIYELTLKRYDKVRKLFKEQNDHPVIQGVISGINRGKIFVDDVESPLTALIWAVNEMFYLGGDHTNHTFNSFLQPFIIEVIKPEALEFGESDFNLEVYPPQGWHEVISSLFPAGLKIGERVPFKFHSEHFLSLKLNNAIPEGYIVSRITQDLLLMDPLQTINKEIKKFWVSEESFLEHGLGWCVMHKSKVIGTCISVFACGGDVEIGINVYETEHRGRGLATRMARGFINDCIKSGRKPHWTTETFRHDSIVIAEKLGFERLPNYQVYFLPFHEFK</sequence>
<dbReference type="InterPro" id="IPR027365">
    <property type="entry name" value="GNAT_acetyltra_YdfB-like"/>
</dbReference>
<dbReference type="PANTHER" id="PTHR31143">
    <property type="match status" value="1"/>
</dbReference>
<dbReference type="InterPro" id="IPR016181">
    <property type="entry name" value="Acyl_CoA_acyltransferase"/>
</dbReference>
<dbReference type="SUPFAM" id="SSF55729">
    <property type="entry name" value="Acyl-CoA N-acyltransferases (Nat)"/>
    <property type="match status" value="1"/>
</dbReference>
<dbReference type="Pfam" id="PF12746">
    <property type="entry name" value="GNAT_acetyltran"/>
    <property type="match status" value="1"/>
</dbReference>
<dbReference type="AlphaFoldDB" id="A0A9X1XDK8"/>
<dbReference type="PANTHER" id="PTHR31143:SF2">
    <property type="entry name" value="FR47-LIKE DOMAIN-CONTAINING PROTEIN-RELATED"/>
    <property type="match status" value="1"/>
</dbReference>
<protein>
    <submittedName>
        <fullName evidence="1">GNAT family N-acetyltransferase</fullName>
    </submittedName>
</protein>
<gene>
    <name evidence="1" type="ORF">LCY76_19420</name>
</gene>
<evidence type="ECO:0000313" key="2">
    <source>
        <dbReference type="Proteomes" id="UP001139011"/>
    </source>
</evidence>
<organism evidence="1 2">
    <name type="scientific">Fictibacillus marinisediminis</name>
    <dbReference type="NCBI Taxonomy" id="2878389"/>
    <lineage>
        <taxon>Bacteria</taxon>
        <taxon>Bacillati</taxon>
        <taxon>Bacillota</taxon>
        <taxon>Bacilli</taxon>
        <taxon>Bacillales</taxon>
        <taxon>Fictibacillaceae</taxon>
        <taxon>Fictibacillus</taxon>
    </lineage>
</organism>
<comment type="caution">
    <text evidence="1">The sequence shown here is derived from an EMBL/GenBank/DDBJ whole genome shotgun (WGS) entry which is preliminary data.</text>
</comment>
<dbReference type="Proteomes" id="UP001139011">
    <property type="component" value="Unassembled WGS sequence"/>
</dbReference>
<proteinExistence type="predicted"/>
<evidence type="ECO:0000313" key="1">
    <source>
        <dbReference type="EMBL" id="MCK6258741.1"/>
    </source>
</evidence>
<dbReference type="Gene3D" id="3.40.630.110">
    <property type="entry name" value="GNAT acetyltransferase-like"/>
    <property type="match status" value="1"/>
</dbReference>
<dbReference type="EMBL" id="JAIWJX010000002">
    <property type="protein sequence ID" value="MCK6258741.1"/>
    <property type="molecule type" value="Genomic_DNA"/>
</dbReference>
<accession>A0A9X1XDK8</accession>
<dbReference type="Gene3D" id="3.40.630.30">
    <property type="match status" value="1"/>
</dbReference>
<dbReference type="InterPro" id="IPR042573">
    <property type="entry name" value="GNAT_acetyltra_N"/>
</dbReference>
<name>A0A9X1XDK8_9BACL</name>
<keyword evidence="2" id="KW-1185">Reference proteome</keyword>